<proteinExistence type="predicted"/>
<feature type="region of interest" description="Disordered" evidence="1">
    <location>
        <begin position="97"/>
        <end position="125"/>
    </location>
</feature>
<accession>A0A3S4BXW9</accession>
<dbReference type="EMBL" id="LR130759">
    <property type="protein sequence ID" value="VDM89820.1"/>
    <property type="molecule type" value="Genomic_DNA"/>
</dbReference>
<sequence>MARIGDVKPEVGQGDLRPKIGSDVHFQCPLLVVAPGWLVVDIPVPIPAAIEPIRGADGPLICSRSLPASCPGIDPVVANRKPQPEIVGTDAVSAVRNGAADRENATSTEPPGLWRVGRPGPRERQESTEITVTYQPKHSSRRMISAPGMTRTCDLGICDFGCRRVLEGQRSAAGNVVLTDADAKPAVVNVVARGAHRRNLWAGFRARITLAVTEVNPAS</sequence>
<gene>
    <name evidence="2" type="ORF">MB901379_03404</name>
</gene>
<dbReference type="Proteomes" id="UP000269998">
    <property type="component" value="Chromosome"/>
</dbReference>
<evidence type="ECO:0000256" key="1">
    <source>
        <dbReference type="SAM" id="MobiDB-lite"/>
    </source>
</evidence>
<dbReference type="AlphaFoldDB" id="A0A3S4BXW9"/>
<keyword evidence="3" id="KW-1185">Reference proteome</keyword>
<reference evidence="3" key="1">
    <citation type="submission" date="2018-02" db="EMBL/GenBank/DDBJ databases">
        <authorList>
            <person name="Seth-Smith MB H."/>
            <person name="Seth-Smith H."/>
        </authorList>
    </citation>
    <scope>NUCLEOTIDE SEQUENCE [LARGE SCALE GENOMIC DNA]</scope>
</reference>
<name>A0A3S4BXW9_9MYCO</name>
<organism evidence="2 3">
    <name type="scientific">Mycobacterium basiliense</name>
    <dbReference type="NCBI Taxonomy" id="2094119"/>
    <lineage>
        <taxon>Bacteria</taxon>
        <taxon>Bacillati</taxon>
        <taxon>Actinomycetota</taxon>
        <taxon>Actinomycetes</taxon>
        <taxon>Mycobacteriales</taxon>
        <taxon>Mycobacteriaceae</taxon>
        <taxon>Mycobacterium</taxon>
    </lineage>
</organism>
<evidence type="ECO:0000313" key="2">
    <source>
        <dbReference type="EMBL" id="VDM89820.1"/>
    </source>
</evidence>
<evidence type="ECO:0000313" key="3">
    <source>
        <dbReference type="Proteomes" id="UP000269998"/>
    </source>
</evidence>
<dbReference type="KEGG" id="mbai:MB901379_03404"/>
<protein>
    <submittedName>
        <fullName evidence="2">Uncharacterized protein</fullName>
    </submittedName>
</protein>